<dbReference type="Pfam" id="PF10239">
    <property type="entry name" value="DUF2465"/>
    <property type="match status" value="1"/>
</dbReference>
<dbReference type="Proteomes" id="UP001497482">
    <property type="component" value="Chromosome 12"/>
</dbReference>
<feature type="compositionally biased region" description="Gly residues" evidence="2">
    <location>
        <begin position="262"/>
        <end position="292"/>
    </location>
</feature>
<proteinExistence type="inferred from homology"/>
<evidence type="ECO:0008006" key="5">
    <source>
        <dbReference type="Google" id="ProtNLM"/>
    </source>
</evidence>
<feature type="compositionally biased region" description="Basic residues" evidence="2">
    <location>
        <begin position="293"/>
        <end position="308"/>
    </location>
</feature>
<name>A0AAV2JHB4_KNICA</name>
<protein>
    <recommendedName>
        <fullName evidence="5">Family with sequence similarity 98 member B</fullName>
    </recommendedName>
</protein>
<evidence type="ECO:0000313" key="4">
    <source>
        <dbReference type="Proteomes" id="UP001497482"/>
    </source>
</evidence>
<evidence type="ECO:0000256" key="1">
    <source>
        <dbReference type="ARBA" id="ARBA00007218"/>
    </source>
</evidence>
<dbReference type="AlphaFoldDB" id="A0AAV2JHB4"/>
<gene>
    <name evidence="3" type="ORF">KC01_LOCUS7440</name>
</gene>
<reference evidence="3 4" key="1">
    <citation type="submission" date="2024-04" db="EMBL/GenBank/DDBJ databases">
        <authorList>
            <person name="Waldvogel A.-M."/>
            <person name="Schoenle A."/>
        </authorList>
    </citation>
    <scope>NUCLEOTIDE SEQUENCE [LARGE SCALE GENOMIC DNA]</scope>
</reference>
<keyword evidence="4" id="KW-1185">Reference proteome</keyword>
<dbReference type="PANTHER" id="PTHR31353:SF11">
    <property type="entry name" value="PROTEIN FAM98B"/>
    <property type="match status" value="1"/>
</dbReference>
<organism evidence="3 4">
    <name type="scientific">Knipowitschia caucasica</name>
    <name type="common">Caucasian dwarf goby</name>
    <name type="synonym">Pomatoschistus caucasicus</name>
    <dbReference type="NCBI Taxonomy" id="637954"/>
    <lineage>
        <taxon>Eukaryota</taxon>
        <taxon>Metazoa</taxon>
        <taxon>Chordata</taxon>
        <taxon>Craniata</taxon>
        <taxon>Vertebrata</taxon>
        <taxon>Euteleostomi</taxon>
        <taxon>Actinopterygii</taxon>
        <taxon>Neopterygii</taxon>
        <taxon>Teleostei</taxon>
        <taxon>Neoteleostei</taxon>
        <taxon>Acanthomorphata</taxon>
        <taxon>Gobiaria</taxon>
        <taxon>Gobiiformes</taxon>
        <taxon>Gobioidei</taxon>
        <taxon>Gobiidae</taxon>
        <taxon>Gobiinae</taxon>
        <taxon>Knipowitschia</taxon>
    </lineage>
</organism>
<sequence length="308" mass="33816">MCVGEEESLCLQLGRLLKELHCPHEQLVCRILKETHSSKDLLQSILFLCSELQAARIIDSRASAHTRSASAQGPDQVCEELRSVCHSLQFTVPQEDGPNELFRNLHTKVESVLSSLPRGSCGPPVLKSSLSSEQWDRVSEVNQALSSEYECRRRMLIKRLDVTIQSFGWSDRAKMMVDHMARVYQPLRHSLRARSSVDVASLLAAREDLCHMEKTCSGSSRQNTSCAVNKVLMGRVPDRGGRPSEIQAPPPEMPPWQKRQDGGGWGGRGGRGGGWGGQGGRGGRGGGGWNHGHGGRGGHGGKRGRYQY</sequence>
<evidence type="ECO:0000256" key="2">
    <source>
        <dbReference type="SAM" id="MobiDB-lite"/>
    </source>
</evidence>
<evidence type="ECO:0000313" key="3">
    <source>
        <dbReference type="EMBL" id="CAL1575976.1"/>
    </source>
</evidence>
<dbReference type="PANTHER" id="PTHR31353">
    <property type="entry name" value="FAM98"/>
    <property type="match status" value="1"/>
</dbReference>
<dbReference type="InterPro" id="IPR018797">
    <property type="entry name" value="FAM98"/>
</dbReference>
<dbReference type="EMBL" id="OZ035834">
    <property type="protein sequence ID" value="CAL1575976.1"/>
    <property type="molecule type" value="Genomic_DNA"/>
</dbReference>
<comment type="similarity">
    <text evidence="1">Belongs to the FAM98 family.</text>
</comment>
<accession>A0AAV2JHB4</accession>
<feature type="region of interest" description="Disordered" evidence="2">
    <location>
        <begin position="234"/>
        <end position="308"/>
    </location>
</feature>
<dbReference type="GO" id="GO:0072669">
    <property type="term" value="C:tRNA-splicing ligase complex"/>
    <property type="evidence" value="ECO:0007669"/>
    <property type="project" value="TreeGrafter"/>
</dbReference>